<dbReference type="Gramene" id="OE9A007370T1">
    <property type="protein sequence ID" value="OE9A007370C1"/>
    <property type="gene ID" value="OE9A007370"/>
</dbReference>
<feature type="transmembrane region" description="Helical" evidence="8">
    <location>
        <begin position="100"/>
        <end position="123"/>
    </location>
</feature>
<name>A0A8S0TDJ1_OLEEU</name>
<proteinExistence type="inferred from homology"/>
<feature type="domain" description="Casparian strip membrane protein" evidence="9">
    <location>
        <begin position="19"/>
        <end position="159"/>
    </location>
</feature>
<dbReference type="GO" id="GO:0005886">
    <property type="term" value="C:plasma membrane"/>
    <property type="evidence" value="ECO:0007669"/>
    <property type="project" value="UniProtKB-SubCell"/>
</dbReference>
<evidence type="ECO:0000259" key="9">
    <source>
        <dbReference type="Pfam" id="PF04535"/>
    </source>
</evidence>
<organism evidence="10 11">
    <name type="scientific">Olea europaea subsp. europaea</name>
    <dbReference type="NCBI Taxonomy" id="158383"/>
    <lineage>
        <taxon>Eukaryota</taxon>
        <taxon>Viridiplantae</taxon>
        <taxon>Streptophyta</taxon>
        <taxon>Embryophyta</taxon>
        <taxon>Tracheophyta</taxon>
        <taxon>Spermatophyta</taxon>
        <taxon>Magnoliopsida</taxon>
        <taxon>eudicotyledons</taxon>
        <taxon>Gunneridae</taxon>
        <taxon>Pentapetalae</taxon>
        <taxon>asterids</taxon>
        <taxon>lamiids</taxon>
        <taxon>Lamiales</taxon>
        <taxon>Oleaceae</taxon>
        <taxon>Oleeae</taxon>
        <taxon>Olea</taxon>
    </lineage>
</organism>
<gene>
    <name evidence="10" type="ORF">OLEA9_A007370</name>
</gene>
<comment type="similarity">
    <text evidence="2 8">Belongs to the Casparian strip membrane proteins (CASP) family.</text>
</comment>
<dbReference type="Pfam" id="PF04535">
    <property type="entry name" value="CASP_dom"/>
    <property type="match status" value="1"/>
</dbReference>
<evidence type="ECO:0000256" key="5">
    <source>
        <dbReference type="ARBA" id="ARBA00022692"/>
    </source>
</evidence>
<dbReference type="InterPro" id="IPR044173">
    <property type="entry name" value="CASPL"/>
</dbReference>
<evidence type="ECO:0000256" key="8">
    <source>
        <dbReference type="RuleBase" id="RU361233"/>
    </source>
</evidence>
<dbReference type="InterPro" id="IPR006702">
    <property type="entry name" value="CASP_dom"/>
</dbReference>
<feature type="transmembrane region" description="Helical" evidence="8">
    <location>
        <begin position="21"/>
        <end position="39"/>
    </location>
</feature>
<comment type="caution">
    <text evidence="10">The sequence shown here is derived from an EMBL/GenBank/DDBJ whole genome shotgun (WGS) entry which is preliminary data.</text>
</comment>
<evidence type="ECO:0000256" key="4">
    <source>
        <dbReference type="ARBA" id="ARBA00022475"/>
    </source>
</evidence>
<evidence type="ECO:0000256" key="7">
    <source>
        <dbReference type="ARBA" id="ARBA00023136"/>
    </source>
</evidence>
<keyword evidence="4 8" id="KW-1003">Cell membrane</keyword>
<comment type="subunit">
    <text evidence="3 8">Homodimer and heterodimers.</text>
</comment>
<sequence>MENTVSQSLHKTHKLSFASQILLRVLATGGSLAATWLVLTSKQTVEVFGIVVDARYSYSSAFKFFAFANIISCAFSLLSFFIVFILGYKAVNPRNYFFIFLHDLILTTLLMAGCAAATAIGYVGKYGNSHTGWIAICDHFAKYCDRIMLSIIISFICILFYLLLTVISANVSRKS</sequence>
<evidence type="ECO:0000256" key="2">
    <source>
        <dbReference type="ARBA" id="ARBA00007651"/>
    </source>
</evidence>
<dbReference type="OrthoDB" id="1904499at2759"/>
<evidence type="ECO:0000256" key="6">
    <source>
        <dbReference type="ARBA" id="ARBA00022989"/>
    </source>
</evidence>
<evidence type="ECO:0000313" key="10">
    <source>
        <dbReference type="EMBL" id="CAA3003194.1"/>
    </source>
</evidence>
<evidence type="ECO:0000256" key="1">
    <source>
        <dbReference type="ARBA" id="ARBA00004651"/>
    </source>
</evidence>
<dbReference type="PANTHER" id="PTHR36488">
    <property type="entry name" value="CASP-LIKE PROTEIN 1U1"/>
    <property type="match status" value="1"/>
</dbReference>
<comment type="subcellular location">
    <subcellularLocation>
        <location evidence="1 8">Cell membrane</location>
        <topology evidence="1 8">Multi-pass membrane protein</topology>
    </subcellularLocation>
</comment>
<dbReference type="NCBIfam" id="TIGR01569">
    <property type="entry name" value="A_tha_TIGR01569"/>
    <property type="match status" value="1"/>
</dbReference>
<dbReference type="Proteomes" id="UP000594638">
    <property type="component" value="Unassembled WGS sequence"/>
</dbReference>
<feature type="transmembrane region" description="Helical" evidence="8">
    <location>
        <begin position="64"/>
        <end position="88"/>
    </location>
</feature>
<dbReference type="AlphaFoldDB" id="A0A8S0TDJ1"/>
<evidence type="ECO:0000313" key="11">
    <source>
        <dbReference type="Proteomes" id="UP000594638"/>
    </source>
</evidence>
<keyword evidence="7 8" id="KW-0472">Membrane</keyword>
<keyword evidence="11" id="KW-1185">Reference proteome</keyword>
<dbReference type="PANTHER" id="PTHR36488:SF8">
    <property type="entry name" value="CASP-LIKE PROTEIN 1U1"/>
    <property type="match status" value="1"/>
</dbReference>
<keyword evidence="6 8" id="KW-1133">Transmembrane helix</keyword>
<reference evidence="10 11" key="1">
    <citation type="submission" date="2019-12" db="EMBL/GenBank/DDBJ databases">
        <authorList>
            <person name="Alioto T."/>
            <person name="Alioto T."/>
            <person name="Gomez Garrido J."/>
        </authorList>
    </citation>
    <scope>NUCLEOTIDE SEQUENCE [LARGE SCALE GENOMIC DNA]</scope>
</reference>
<feature type="transmembrane region" description="Helical" evidence="8">
    <location>
        <begin position="147"/>
        <end position="171"/>
    </location>
</feature>
<accession>A0A8S0TDJ1</accession>
<protein>
    <recommendedName>
        <fullName evidence="8">CASP-like protein</fullName>
    </recommendedName>
</protein>
<dbReference type="EMBL" id="CACTIH010005933">
    <property type="protein sequence ID" value="CAA3003194.1"/>
    <property type="molecule type" value="Genomic_DNA"/>
</dbReference>
<evidence type="ECO:0000256" key="3">
    <source>
        <dbReference type="ARBA" id="ARBA00011489"/>
    </source>
</evidence>
<dbReference type="InterPro" id="IPR006459">
    <property type="entry name" value="CASP/CASPL"/>
</dbReference>
<keyword evidence="5 8" id="KW-0812">Transmembrane</keyword>